<feature type="domain" description="ABC transmembrane type-1" evidence="8">
    <location>
        <begin position="64"/>
        <end position="255"/>
    </location>
</feature>
<keyword evidence="6 7" id="KW-0472">Membrane</keyword>
<sequence length="271" mass="27100">MTARRVAALVPAVLVLVVALAGPWAAPGSPTSPVGGPFAPADAQHVLGTDVLGRDVLARVLVGGRTLVLQAVAATVLGSVVGLVVGTWAGATHRTRVAQVVLRVVDAVAALPALLLLLLLAAGAPGSDVAVVVAITCVSVPFSVRVVRERTAALAATDHVLAALARGDTWWERLRCDVAPGLAPVAVAEAGLRFVAATQLAATAGFLGLGAPAPAAGWGRMVRENSTGLALNPWPVVVPALLLIALAVGVAALLDHASGPAVDADRTGLRA</sequence>
<dbReference type="InterPro" id="IPR050366">
    <property type="entry name" value="BP-dependent_transpt_permease"/>
</dbReference>
<gene>
    <name evidence="9" type="ORF">Cph01nite_23580</name>
</gene>
<evidence type="ECO:0000256" key="2">
    <source>
        <dbReference type="ARBA" id="ARBA00022448"/>
    </source>
</evidence>
<feature type="transmembrane region" description="Helical" evidence="7">
    <location>
        <begin position="129"/>
        <end position="147"/>
    </location>
</feature>
<evidence type="ECO:0000256" key="5">
    <source>
        <dbReference type="ARBA" id="ARBA00022989"/>
    </source>
</evidence>
<evidence type="ECO:0000256" key="1">
    <source>
        <dbReference type="ARBA" id="ARBA00004651"/>
    </source>
</evidence>
<dbReference type="SUPFAM" id="SSF161098">
    <property type="entry name" value="MetI-like"/>
    <property type="match status" value="1"/>
</dbReference>
<dbReference type="PANTHER" id="PTHR43386">
    <property type="entry name" value="OLIGOPEPTIDE TRANSPORT SYSTEM PERMEASE PROTEIN APPC"/>
    <property type="match status" value="1"/>
</dbReference>
<keyword evidence="2 7" id="KW-0813">Transport</keyword>
<dbReference type="PANTHER" id="PTHR43386:SF25">
    <property type="entry name" value="PEPTIDE ABC TRANSPORTER PERMEASE PROTEIN"/>
    <property type="match status" value="1"/>
</dbReference>
<accession>A0ABQ4DNV3</accession>
<name>A0ABQ4DNV3_9CELL</name>
<dbReference type="EMBL" id="BONP01000013">
    <property type="protein sequence ID" value="GIG40596.1"/>
    <property type="molecule type" value="Genomic_DNA"/>
</dbReference>
<dbReference type="PROSITE" id="PS50928">
    <property type="entry name" value="ABC_TM1"/>
    <property type="match status" value="1"/>
</dbReference>
<comment type="similarity">
    <text evidence="7">Belongs to the binding-protein-dependent transport system permease family.</text>
</comment>
<keyword evidence="10" id="KW-1185">Reference proteome</keyword>
<feature type="transmembrane region" description="Helical" evidence="7">
    <location>
        <begin position="229"/>
        <end position="254"/>
    </location>
</feature>
<dbReference type="Proteomes" id="UP000614741">
    <property type="component" value="Unassembled WGS sequence"/>
</dbReference>
<proteinExistence type="inferred from homology"/>
<comment type="subcellular location">
    <subcellularLocation>
        <location evidence="1 7">Cell membrane</location>
        <topology evidence="1 7">Multi-pass membrane protein</topology>
    </subcellularLocation>
</comment>
<evidence type="ECO:0000256" key="4">
    <source>
        <dbReference type="ARBA" id="ARBA00022692"/>
    </source>
</evidence>
<protein>
    <recommendedName>
        <fullName evidence="8">ABC transmembrane type-1 domain-containing protein</fullName>
    </recommendedName>
</protein>
<evidence type="ECO:0000259" key="8">
    <source>
        <dbReference type="PROSITE" id="PS50928"/>
    </source>
</evidence>
<dbReference type="Gene3D" id="1.10.3720.10">
    <property type="entry name" value="MetI-like"/>
    <property type="match status" value="1"/>
</dbReference>
<organism evidence="9 10">
    <name type="scientific">Cellulomonas phragmiteti</name>
    <dbReference type="NCBI Taxonomy" id="478780"/>
    <lineage>
        <taxon>Bacteria</taxon>
        <taxon>Bacillati</taxon>
        <taxon>Actinomycetota</taxon>
        <taxon>Actinomycetes</taxon>
        <taxon>Micrococcales</taxon>
        <taxon>Cellulomonadaceae</taxon>
        <taxon>Cellulomonas</taxon>
    </lineage>
</organism>
<keyword evidence="3" id="KW-1003">Cell membrane</keyword>
<evidence type="ECO:0000256" key="3">
    <source>
        <dbReference type="ARBA" id="ARBA00022475"/>
    </source>
</evidence>
<keyword evidence="4 7" id="KW-0812">Transmembrane</keyword>
<feature type="transmembrane region" description="Helical" evidence="7">
    <location>
        <begin position="100"/>
        <end position="123"/>
    </location>
</feature>
<comment type="caution">
    <text evidence="9">The sequence shown here is derived from an EMBL/GenBank/DDBJ whole genome shotgun (WGS) entry which is preliminary data.</text>
</comment>
<evidence type="ECO:0000256" key="7">
    <source>
        <dbReference type="RuleBase" id="RU363032"/>
    </source>
</evidence>
<evidence type="ECO:0000313" key="10">
    <source>
        <dbReference type="Proteomes" id="UP000614741"/>
    </source>
</evidence>
<keyword evidence="5 7" id="KW-1133">Transmembrane helix</keyword>
<evidence type="ECO:0000313" key="9">
    <source>
        <dbReference type="EMBL" id="GIG40596.1"/>
    </source>
</evidence>
<evidence type="ECO:0000256" key="6">
    <source>
        <dbReference type="ARBA" id="ARBA00023136"/>
    </source>
</evidence>
<dbReference type="InterPro" id="IPR035906">
    <property type="entry name" value="MetI-like_sf"/>
</dbReference>
<dbReference type="RefSeq" id="WP_203674434.1">
    <property type="nucleotide sequence ID" value="NZ_BONP01000013.1"/>
</dbReference>
<reference evidence="9 10" key="1">
    <citation type="submission" date="2021-01" db="EMBL/GenBank/DDBJ databases">
        <title>Whole genome shotgun sequence of Cellulomonas phragmiteti NBRC 110785.</title>
        <authorList>
            <person name="Komaki H."/>
            <person name="Tamura T."/>
        </authorList>
    </citation>
    <scope>NUCLEOTIDE SEQUENCE [LARGE SCALE GENOMIC DNA]</scope>
    <source>
        <strain evidence="9 10">NBRC 110785</strain>
    </source>
</reference>
<dbReference type="InterPro" id="IPR000515">
    <property type="entry name" value="MetI-like"/>
</dbReference>
<dbReference type="Pfam" id="PF00528">
    <property type="entry name" value="BPD_transp_1"/>
    <property type="match status" value="1"/>
</dbReference>
<feature type="transmembrane region" description="Helical" evidence="7">
    <location>
        <begin position="67"/>
        <end position="88"/>
    </location>
</feature>